<accession>A0A9P4LLX5</accession>
<organism evidence="2 3">
    <name type="scientific">Setomelanomma holmii</name>
    <dbReference type="NCBI Taxonomy" id="210430"/>
    <lineage>
        <taxon>Eukaryota</taxon>
        <taxon>Fungi</taxon>
        <taxon>Dikarya</taxon>
        <taxon>Ascomycota</taxon>
        <taxon>Pezizomycotina</taxon>
        <taxon>Dothideomycetes</taxon>
        <taxon>Pleosporomycetidae</taxon>
        <taxon>Pleosporales</taxon>
        <taxon>Pleosporineae</taxon>
        <taxon>Phaeosphaeriaceae</taxon>
        <taxon>Setomelanomma</taxon>
    </lineage>
</organism>
<protein>
    <submittedName>
        <fullName evidence="2">Uncharacterized protein</fullName>
    </submittedName>
</protein>
<dbReference type="EMBL" id="ML978205">
    <property type="protein sequence ID" value="KAF2029087.1"/>
    <property type="molecule type" value="Genomic_DNA"/>
</dbReference>
<dbReference type="AlphaFoldDB" id="A0A9P4LLX5"/>
<evidence type="ECO:0000313" key="2">
    <source>
        <dbReference type="EMBL" id="KAF2029087.1"/>
    </source>
</evidence>
<sequence length="376" mass="42405">MSTTASPSTVGDGDLHETTLMHALPVSVNTVSDPINSESFLLRIVLEILSFTYLHELEIALFDSVHYPELMTTVTRKGKRMGERSFLPYHEKAITSSLGNTFAYTCAWFHRDQLPHHEGHRSLIDYIIRPSQRLGVDPAYFSDKIMEYYDHRCRPGLEKETILYKDTSRLFGIFSKKWTNGAQHRVLADRLTADFYVVRKLCLGQVAEVIFHRAIFKFAAKHSKYDIVAVSLRVYANPTTTAVAHALMQQWRRHLFERQGQASSNGLPSQNSSSARMNAPKKAPAPAEAKTARNKNTNNHNTNTNTNTTSNSSGSSLDLSTVEHELRPANQRRDPERGDLNIQRALKNRLPVPVVDAKPRTTLIQARLNPAKARSV</sequence>
<feature type="compositionally biased region" description="Low complexity" evidence="1">
    <location>
        <begin position="263"/>
        <end position="316"/>
    </location>
</feature>
<comment type="caution">
    <text evidence="2">The sequence shown here is derived from an EMBL/GenBank/DDBJ whole genome shotgun (WGS) entry which is preliminary data.</text>
</comment>
<name>A0A9P4LLX5_9PLEO</name>
<evidence type="ECO:0000313" key="3">
    <source>
        <dbReference type="Proteomes" id="UP000799777"/>
    </source>
</evidence>
<feature type="region of interest" description="Disordered" evidence="1">
    <location>
        <begin position="260"/>
        <end position="319"/>
    </location>
</feature>
<dbReference type="OrthoDB" id="3789307at2759"/>
<gene>
    <name evidence="2" type="ORF">EK21DRAFT_113309</name>
</gene>
<dbReference type="Proteomes" id="UP000799777">
    <property type="component" value="Unassembled WGS sequence"/>
</dbReference>
<evidence type="ECO:0000256" key="1">
    <source>
        <dbReference type="SAM" id="MobiDB-lite"/>
    </source>
</evidence>
<proteinExistence type="predicted"/>
<keyword evidence="3" id="KW-1185">Reference proteome</keyword>
<reference evidence="2" key="1">
    <citation type="journal article" date="2020" name="Stud. Mycol.">
        <title>101 Dothideomycetes genomes: a test case for predicting lifestyles and emergence of pathogens.</title>
        <authorList>
            <person name="Haridas S."/>
            <person name="Albert R."/>
            <person name="Binder M."/>
            <person name="Bloem J."/>
            <person name="Labutti K."/>
            <person name="Salamov A."/>
            <person name="Andreopoulos B."/>
            <person name="Baker S."/>
            <person name="Barry K."/>
            <person name="Bills G."/>
            <person name="Bluhm B."/>
            <person name="Cannon C."/>
            <person name="Castanera R."/>
            <person name="Culley D."/>
            <person name="Daum C."/>
            <person name="Ezra D."/>
            <person name="Gonzalez J."/>
            <person name="Henrissat B."/>
            <person name="Kuo A."/>
            <person name="Liang C."/>
            <person name="Lipzen A."/>
            <person name="Lutzoni F."/>
            <person name="Magnuson J."/>
            <person name="Mondo S."/>
            <person name="Nolan M."/>
            <person name="Ohm R."/>
            <person name="Pangilinan J."/>
            <person name="Park H.-J."/>
            <person name="Ramirez L."/>
            <person name="Alfaro M."/>
            <person name="Sun H."/>
            <person name="Tritt A."/>
            <person name="Yoshinaga Y."/>
            <person name="Zwiers L.-H."/>
            <person name="Turgeon B."/>
            <person name="Goodwin S."/>
            <person name="Spatafora J."/>
            <person name="Crous P."/>
            <person name="Grigoriev I."/>
        </authorList>
    </citation>
    <scope>NUCLEOTIDE SEQUENCE</scope>
    <source>
        <strain evidence="2">CBS 110217</strain>
    </source>
</reference>